<evidence type="ECO:0000313" key="2">
    <source>
        <dbReference type="EMBL" id="MXU88665.1"/>
    </source>
</evidence>
<evidence type="ECO:0000256" key="1">
    <source>
        <dbReference type="SAM" id="MobiDB-lite"/>
    </source>
</evidence>
<protein>
    <submittedName>
        <fullName evidence="2">Putative secreted protein</fullName>
    </submittedName>
</protein>
<dbReference type="AlphaFoldDB" id="A0A6B0UH50"/>
<organism evidence="2">
    <name type="scientific">Ixodes ricinus</name>
    <name type="common">Common tick</name>
    <name type="synonym">Acarus ricinus</name>
    <dbReference type="NCBI Taxonomy" id="34613"/>
    <lineage>
        <taxon>Eukaryota</taxon>
        <taxon>Metazoa</taxon>
        <taxon>Ecdysozoa</taxon>
        <taxon>Arthropoda</taxon>
        <taxon>Chelicerata</taxon>
        <taxon>Arachnida</taxon>
        <taxon>Acari</taxon>
        <taxon>Parasitiformes</taxon>
        <taxon>Ixodida</taxon>
        <taxon>Ixodoidea</taxon>
        <taxon>Ixodidae</taxon>
        <taxon>Ixodinae</taxon>
        <taxon>Ixodes</taxon>
    </lineage>
</organism>
<feature type="region of interest" description="Disordered" evidence="1">
    <location>
        <begin position="78"/>
        <end position="103"/>
    </location>
</feature>
<dbReference type="EMBL" id="GIFC01006582">
    <property type="protein sequence ID" value="MXU88665.1"/>
    <property type="molecule type" value="Transcribed_RNA"/>
</dbReference>
<feature type="compositionally biased region" description="Low complexity" evidence="1">
    <location>
        <begin position="92"/>
        <end position="103"/>
    </location>
</feature>
<name>A0A6B0UH50_IXORI</name>
<proteinExistence type="predicted"/>
<reference evidence="2" key="1">
    <citation type="submission" date="2019-12" db="EMBL/GenBank/DDBJ databases">
        <title>An insight into the sialome of adult female Ixodes ricinus ticks feeding for 6 days.</title>
        <authorList>
            <person name="Perner J."/>
            <person name="Ribeiro J.M.C."/>
        </authorList>
    </citation>
    <scope>NUCLEOTIDE SEQUENCE</scope>
    <source>
        <strain evidence="2">Semi-engorged</strain>
        <tissue evidence="2">Salivary glands</tissue>
    </source>
</reference>
<accession>A0A6B0UH50</accession>
<sequence>MWRWGWRRCVPTASCPGLARRCTAGPGAVAGCRCSRRSSSCPWGSRVGCCPRAEVRTSPSGHPRQSPAWWPCWRTASTGPAPRADSRPPPWFRWSSPGSGDRR</sequence>
<dbReference type="PROSITE" id="PS51257">
    <property type="entry name" value="PROKAR_LIPOPROTEIN"/>
    <property type="match status" value="1"/>
</dbReference>